<name>A0A849IBW4_9HYPH</name>
<keyword evidence="2" id="KW-0238">DNA-binding</keyword>
<dbReference type="SMART" id="SM00895">
    <property type="entry name" value="FCD"/>
    <property type="match status" value="1"/>
</dbReference>
<dbReference type="PANTHER" id="PTHR43537:SF49">
    <property type="entry name" value="TRANSCRIPTIONAL REGULATORY PROTEIN"/>
    <property type="match status" value="1"/>
</dbReference>
<dbReference type="Gene3D" id="1.10.10.10">
    <property type="entry name" value="Winged helix-like DNA-binding domain superfamily/Winged helix DNA-binding domain"/>
    <property type="match status" value="2"/>
</dbReference>
<dbReference type="SUPFAM" id="SSF46785">
    <property type="entry name" value="Winged helix' DNA-binding domain"/>
    <property type="match status" value="2"/>
</dbReference>
<dbReference type="SUPFAM" id="SSF48008">
    <property type="entry name" value="GntR ligand-binding domain-like"/>
    <property type="match status" value="1"/>
</dbReference>
<dbReference type="InterPro" id="IPR008920">
    <property type="entry name" value="TF_FadR/GntR_C"/>
</dbReference>
<evidence type="ECO:0000256" key="3">
    <source>
        <dbReference type="ARBA" id="ARBA00023163"/>
    </source>
</evidence>
<feature type="domain" description="HTH gntR-type" evidence="4">
    <location>
        <begin position="28"/>
        <end position="95"/>
    </location>
</feature>
<dbReference type="InterPro" id="IPR036388">
    <property type="entry name" value="WH-like_DNA-bd_sf"/>
</dbReference>
<dbReference type="CDD" id="cd07377">
    <property type="entry name" value="WHTH_GntR"/>
    <property type="match status" value="1"/>
</dbReference>
<dbReference type="Gene3D" id="1.20.120.530">
    <property type="entry name" value="GntR ligand-binding domain-like"/>
    <property type="match status" value="1"/>
</dbReference>
<dbReference type="PRINTS" id="PR00035">
    <property type="entry name" value="HTHGNTR"/>
</dbReference>
<comment type="caution">
    <text evidence="5">The sequence shown here is derived from an EMBL/GenBank/DDBJ whole genome shotgun (WGS) entry which is preliminary data.</text>
</comment>
<dbReference type="PANTHER" id="PTHR43537">
    <property type="entry name" value="TRANSCRIPTIONAL REGULATOR, GNTR FAMILY"/>
    <property type="match status" value="1"/>
</dbReference>
<dbReference type="Pfam" id="PF07729">
    <property type="entry name" value="FCD"/>
    <property type="match status" value="1"/>
</dbReference>
<dbReference type="EMBL" id="JABEPP010000003">
    <property type="protein sequence ID" value="NNM73467.1"/>
    <property type="molecule type" value="Genomic_DNA"/>
</dbReference>
<keyword evidence="1" id="KW-0805">Transcription regulation</keyword>
<dbReference type="PROSITE" id="PS50949">
    <property type="entry name" value="HTH_GNTR"/>
    <property type="match status" value="1"/>
</dbReference>
<dbReference type="AlphaFoldDB" id="A0A849IBW4"/>
<keyword evidence="3" id="KW-0804">Transcription</keyword>
<keyword evidence="6" id="KW-1185">Reference proteome</keyword>
<dbReference type="InterPro" id="IPR000524">
    <property type="entry name" value="Tscrpt_reg_HTH_GntR"/>
</dbReference>
<dbReference type="GO" id="GO:0003677">
    <property type="term" value="F:DNA binding"/>
    <property type="evidence" value="ECO:0007669"/>
    <property type="project" value="UniProtKB-KW"/>
</dbReference>
<evidence type="ECO:0000259" key="4">
    <source>
        <dbReference type="PROSITE" id="PS50949"/>
    </source>
</evidence>
<dbReference type="InterPro" id="IPR036390">
    <property type="entry name" value="WH_DNA-bd_sf"/>
</dbReference>
<proteinExistence type="predicted"/>
<dbReference type="SMART" id="SM00345">
    <property type="entry name" value="HTH_GNTR"/>
    <property type="match status" value="1"/>
</dbReference>
<sequence length="343" mass="37798">MSSWQPAGVDEAMGMVRDSGARAAEDPDSLRHRAFARLRDMIEDGRLRSGDRLTESQVARAFGISRSPAREALALLASQGLIVQRQGRGYEIPGGSGDVHGRAAELDGEKISSSPQWQRIYAEVEQEILNRVLLGSVRIKDRQLADHFGVSRTVTRDLLGRMHGLGIVSKTDTGKWVARQVRPEQISDLFELRAVLEPEALLRAASALDPALLSEALRHVERLLGGAPAGSSDFDRAETDLHITILGACPNPELLRPLRKAHLLFAPTRHLVDPVLGLPSELIDAALREHAEILHALAQGRAEMAAKLLRNHIQVAEARWMHRFNLAELGSLPQLPRYLTFVD</sequence>
<dbReference type="InterPro" id="IPR011711">
    <property type="entry name" value="GntR_C"/>
</dbReference>
<dbReference type="GO" id="GO:0003700">
    <property type="term" value="F:DNA-binding transcription factor activity"/>
    <property type="evidence" value="ECO:0007669"/>
    <property type="project" value="InterPro"/>
</dbReference>
<reference evidence="5 6" key="1">
    <citation type="submission" date="2020-04" db="EMBL/GenBank/DDBJ databases">
        <title>Enterovirga sp. isolate from soil.</title>
        <authorList>
            <person name="Chea S."/>
            <person name="Kim D.-U."/>
        </authorList>
    </citation>
    <scope>NUCLEOTIDE SEQUENCE [LARGE SCALE GENOMIC DNA]</scope>
    <source>
        <strain evidence="5 6">DB1703</strain>
    </source>
</reference>
<evidence type="ECO:0000256" key="2">
    <source>
        <dbReference type="ARBA" id="ARBA00023125"/>
    </source>
</evidence>
<gene>
    <name evidence="5" type="ORF">HJG44_13850</name>
</gene>
<evidence type="ECO:0000313" key="6">
    <source>
        <dbReference type="Proteomes" id="UP000564885"/>
    </source>
</evidence>
<evidence type="ECO:0000256" key="1">
    <source>
        <dbReference type="ARBA" id="ARBA00023015"/>
    </source>
</evidence>
<dbReference type="Pfam" id="PF00392">
    <property type="entry name" value="GntR"/>
    <property type="match status" value="1"/>
</dbReference>
<protein>
    <submittedName>
        <fullName evidence="5">GntR family transcriptional regulator</fullName>
    </submittedName>
</protein>
<organism evidence="5 6">
    <name type="scientific">Enterovirga aerilata</name>
    <dbReference type="NCBI Taxonomy" id="2730920"/>
    <lineage>
        <taxon>Bacteria</taxon>
        <taxon>Pseudomonadati</taxon>
        <taxon>Pseudomonadota</taxon>
        <taxon>Alphaproteobacteria</taxon>
        <taxon>Hyphomicrobiales</taxon>
        <taxon>Methylobacteriaceae</taxon>
        <taxon>Enterovirga</taxon>
    </lineage>
</organism>
<accession>A0A849IBW4</accession>
<dbReference type="RefSeq" id="WP_171218912.1">
    <property type="nucleotide sequence ID" value="NZ_JABEPP010000003.1"/>
</dbReference>
<dbReference type="Proteomes" id="UP000564885">
    <property type="component" value="Unassembled WGS sequence"/>
</dbReference>
<evidence type="ECO:0000313" key="5">
    <source>
        <dbReference type="EMBL" id="NNM73467.1"/>
    </source>
</evidence>